<accession>A0A6H2H9N3</accession>
<feature type="domain" description="AAA+ ATPase" evidence="1">
    <location>
        <begin position="42"/>
        <end position="187"/>
    </location>
</feature>
<dbReference type="InterPro" id="IPR052026">
    <property type="entry name" value="ExeA_AAA_ATPase_DNA-bind"/>
</dbReference>
<keyword evidence="3" id="KW-1185">Reference proteome</keyword>
<evidence type="ECO:0000313" key="3">
    <source>
        <dbReference type="Proteomes" id="UP000502041"/>
    </source>
</evidence>
<organism evidence="2 3">
    <name type="scientific">Polaromonas vacuolata</name>
    <dbReference type="NCBI Taxonomy" id="37448"/>
    <lineage>
        <taxon>Bacteria</taxon>
        <taxon>Pseudomonadati</taxon>
        <taxon>Pseudomonadota</taxon>
        <taxon>Betaproteobacteria</taxon>
        <taxon>Burkholderiales</taxon>
        <taxon>Comamonadaceae</taxon>
        <taxon>Polaromonas</taxon>
    </lineage>
</organism>
<dbReference type="PANTHER" id="PTHR35894">
    <property type="entry name" value="GENERAL SECRETION PATHWAY PROTEIN A-RELATED"/>
    <property type="match status" value="1"/>
</dbReference>
<proteinExistence type="predicted"/>
<evidence type="ECO:0000259" key="1">
    <source>
        <dbReference type="SMART" id="SM00382"/>
    </source>
</evidence>
<dbReference type="KEGG" id="pvac:HC248_01606"/>
<dbReference type="Pfam" id="PF13401">
    <property type="entry name" value="AAA_22"/>
    <property type="match status" value="1"/>
</dbReference>
<dbReference type="PANTHER" id="PTHR35894:SF1">
    <property type="entry name" value="PHOSPHORIBULOKINASE _ URIDINE KINASE FAMILY"/>
    <property type="match status" value="1"/>
</dbReference>
<dbReference type="InterPro" id="IPR049945">
    <property type="entry name" value="AAA_22"/>
</dbReference>
<evidence type="ECO:0000313" key="2">
    <source>
        <dbReference type="EMBL" id="QJC56304.1"/>
    </source>
</evidence>
<dbReference type="SMART" id="SM00382">
    <property type="entry name" value="AAA"/>
    <property type="match status" value="1"/>
</dbReference>
<dbReference type="AlphaFoldDB" id="A0A6H2H9N3"/>
<dbReference type="SUPFAM" id="SSF47090">
    <property type="entry name" value="PGBD-like"/>
    <property type="match status" value="1"/>
</dbReference>
<gene>
    <name evidence="2" type="ORF">HC248_01606</name>
</gene>
<name>A0A6H2H9N3_9BURK</name>
<protein>
    <recommendedName>
        <fullName evidence="1">AAA+ ATPase domain-containing protein</fullName>
    </recommendedName>
</protein>
<dbReference type="InterPro" id="IPR003593">
    <property type="entry name" value="AAA+_ATPase"/>
</dbReference>
<dbReference type="GO" id="GO:0016887">
    <property type="term" value="F:ATP hydrolysis activity"/>
    <property type="evidence" value="ECO:0007669"/>
    <property type="project" value="InterPro"/>
</dbReference>
<dbReference type="RefSeq" id="WP_168922028.1">
    <property type="nucleotide sequence ID" value="NZ_CP051461.1"/>
</dbReference>
<dbReference type="Gene3D" id="3.90.70.10">
    <property type="entry name" value="Cysteine proteinases"/>
    <property type="match status" value="1"/>
</dbReference>
<sequence length="566" mass="61702">MYAQFFGLSQDPFSIAPDPHYLFMSERHREALAHLLYGLDGGGGFVLLSGEVGTGKTTVCRCFLEQIPDNCNVAYIFNPKLTVPELLASICDEFHIPTLDGSSSSKNYTDSLNTFLLNAHAEGKNNVLIIDEAQNLSVDVLEQLRLLTNLETNERKLLQIVLIGQSELRHILARPELEQLAQRVIARFHLAALSESETSQYIAHRLAVASQSNAKTTSPFNAKVLRRIHHLSRGVPRRINLLCGRALLGAYAQGLAVVDKRTVVRAAAEVFGPTVKSNTYQNSDKNSISTSLQTRLPGVLLSAALLGAGLWAWSISTTRTQSEQTQPSPETAQISSIEASALKSNIANSGNDKLLSEADFKNLMQANQLSENQAWQALGLAWDLELDAAQPCESASRQQTHCFSNEQTSLTLIRQLDRPGILTLIGPDRRSNYALLTGLDAQNATLVLSGASYKLPLAVLAKSWRGDYSTLRRAPSASGENKVGARLNNAWLIAQLSQVAGIDSLAEIGLTANLTQQTPRLREAIQTFQVLQGLKSDGQVGALTLMQLNRATGLKEPQLSHNKPQP</sequence>
<dbReference type="Gene3D" id="3.40.50.300">
    <property type="entry name" value="P-loop containing nucleotide triphosphate hydrolases"/>
    <property type="match status" value="1"/>
</dbReference>
<reference evidence="2 3" key="1">
    <citation type="submission" date="2020-04" db="EMBL/GenBank/DDBJ databases">
        <title>Complete genome of a Psychrophilic, Marine, Gas Vacuolate Bacterium Polaromonas vacuolata KCTC 22033T.</title>
        <authorList>
            <person name="Hwang K."/>
            <person name="Kim K.M."/>
        </authorList>
    </citation>
    <scope>NUCLEOTIDE SEQUENCE [LARGE SCALE GENOMIC DNA]</scope>
    <source>
        <strain evidence="2 3">KCTC 22033</strain>
    </source>
</reference>
<dbReference type="SUPFAM" id="SSF52540">
    <property type="entry name" value="P-loop containing nucleoside triphosphate hydrolases"/>
    <property type="match status" value="1"/>
</dbReference>
<dbReference type="InterPro" id="IPR027417">
    <property type="entry name" value="P-loop_NTPase"/>
</dbReference>
<dbReference type="CDD" id="cd00009">
    <property type="entry name" value="AAA"/>
    <property type="match status" value="1"/>
</dbReference>
<dbReference type="EMBL" id="CP051461">
    <property type="protein sequence ID" value="QJC56304.1"/>
    <property type="molecule type" value="Genomic_DNA"/>
</dbReference>
<dbReference type="Proteomes" id="UP000502041">
    <property type="component" value="Chromosome"/>
</dbReference>
<dbReference type="InterPro" id="IPR036365">
    <property type="entry name" value="PGBD-like_sf"/>
</dbReference>